<sequence>MISELIQPKLGSFAQDHFGLQLVSLIEASMGDKVTVKGILDVIAPLDQLMNFVQSLDEETKGQFSPHLDFFLDGQKGAHFEHLLCPVISALRSVMKEQEPYAEGLMFIPQ</sequence>
<evidence type="ECO:0000313" key="2">
    <source>
        <dbReference type="Proteomes" id="UP000773469"/>
    </source>
</evidence>
<dbReference type="RefSeq" id="WP_220756962.1">
    <property type="nucleotide sequence ID" value="NZ_BPEU01000013.1"/>
</dbReference>
<keyword evidence="2" id="KW-1185">Reference proteome</keyword>
<organism evidence="1 2">
    <name type="scientific">Shewanella colwelliana</name>
    <name type="common">Alteromonas colwelliana</name>
    <dbReference type="NCBI Taxonomy" id="23"/>
    <lineage>
        <taxon>Bacteria</taxon>
        <taxon>Pseudomonadati</taxon>
        <taxon>Pseudomonadota</taxon>
        <taxon>Gammaproteobacteria</taxon>
        <taxon>Alteromonadales</taxon>
        <taxon>Shewanellaceae</taxon>
        <taxon>Shewanella</taxon>
    </lineage>
</organism>
<name>A0ABQ4P0U7_SHECO</name>
<proteinExistence type="predicted"/>
<dbReference type="Proteomes" id="UP000773469">
    <property type="component" value="Unassembled WGS sequence"/>
</dbReference>
<reference evidence="1 2" key="1">
    <citation type="submission" date="2021-05" db="EMBL/GenBank/DDBJ databases">
        <title>Molecular characterization for Shewanella algae harboring chromosomal blaOXA-55-like strains isolated from clinical and environment sample.</title>
        <authorList>
            <person name="Ohama Y."/>
            <person name="Aoki K."/>
            <person name="Harada S."/>
            <person name="Moriya K."/>
            <person name="Ishii Y."/>
            <person name="Tateda K."/>
        </authorList>
    </citation>
    <scope>NUCLEOTIDE SEQUENCE [LARGE SCALE GENOMIC DNA]</scope>
    <source>
        <strain evidence="1 2">MBTL60-118</strain>
    </source>
</reference>
<accession>A0ABQ4P0U7</accession>
<comment type="caution">
    <text evidence="1">The sequence shown here is derived from an EMBL/GenBank/DDBJ whole genome shotgun (WGS) entry which is preliminary data.</text>
</comment>
<protein>
    <submittedName>
        <fullName evidence="1">Uncharacterized protein</fullName>
    </submittedName>
</protein>
<gene>
    <name evidence="1" type="ORF">TUM3794_20840</name>
</gene>
<dbReference type="EMBL" id="BPEU01000013">
    <property type="protein sequence ID" value="GIU41111.1"/>
    <property type="molecule type" value="Genomic_DNA"/>
</dbReference>
<evidence type="ECO:0000313" key="1">
    <source>
        <dbReference type="EMBL" id="GIU41111.1"/>
    </source>
</evidence>